<dbReference type="AlphaFoldDB" id="A0A6C0IT18"/>
<feature type="transmembrane region" description="Helical" evidence="1">
    <location>
        <begin position="29"/>
        <end position="46"/>
    </location>
</feature>
<keyword evidence="1" id="KW-1133">Transmembrane helix</keyword>
<feature type="transmembrane region" description="Helical" evidence="1">
    <location>
        <begin position="67"/>
        <end position="84"/>
    </location>
</feature>
<evidence type="ECO:0000313" key="2">
    <source>
        <dbReference type="EMBL" id="QHT96172.1"/>
    </source>
</evidence>
<name>A0A6C0IT18_9ZZZZ</name>
<accession>A0A6C0IT18</accession>
<organism evidence="2">
    <name type="scientific">viral metagenome</name>
    <dbReference type="NCBI Taxonomy" id="1070528"/>
    <lineage>
        <taxon>unclassified sequences</taxon>
        <taxon>metagenomes</taxon>
        <taxon>organismal metagenomes</taxon>
    </lineage>
</organism>
<keyword evidence="1" id="KW-0812">Transmembrane</keyword>
<dbReference type="EMBL" id="MN740254">
    <property type="protein sequence ID" value="QHT96172.1"/>
    <property type="molecule type" value="Genomic_DNA"/>
</dbReference>
<proteinExistence type="predicted"/>
<evidence type="ECO:0000256" key="1">
    <source>
        <dbReference type="SAM" id="Phobius"/>
    </source>
</evidence>
<protein>
    <submittedName>
        <fullName evidence="2">Uncharacterized protein</fullName>
    </submittedName>
</protein>
<sequence length="128" mass="14474">MNQLVNIIYLATGVYFGLPRLFQYSENPIIRKVLFVASGLILQLLFDILNNIIKKEKIKLYKIIDKPLMKSLLLLLGLMLYTDIKSSSELLNKIPGLSEVINNNGVSVIFIILPLFVVITGKCLLRPI</sequence>
<keyword evidence="1" id="KW-0472">Membrane</keyword>
<reference evidence="2" key="1">
    <citation type="journal article" date="2020" name="Nature">
        <title>Giant virus diversity and host interactions through global metagenomics.</title>
        <authorList>
            <person name="Schulz F."/>
            <person name="Roux S."/>
            <person name="Paez-Espino D."/>
            <person name="Jungbluth S."/>
            <person name="Walsh D.A."/>
            <person name="Denef V.J."/>
            <person name="McMahon K.D."/>
            <person name="Konstantinidis K.T."/>
            <person name="Eloe-Fadrosh E.A."/>
            <person name="Kyrpides N.C."/>
            <person name="Woyke T."/>
        </authorList>
    </citation>
    <scope>NUCLEOTIDE SEQUENCE</scope>
    <source>
        <strain evidence="2">GVMAG-M-3300024302-11</strain>
    </source>
</reference>
<feature type="transmembrane region" description="Helical" evidence="1">
    <location>
        <begin position="104"/>
        <end position="125"/>
    </location>
</feature>